<evidence type="ECO:0000256" key="1">
    <source>
        <dbReference type="ARBA" id="ARBA00002286"/>
    </source>
</evidence>
<dbReference type="InterPro" id="IPR048020">
    <property type="entry name" value="Transpos_IS3"/>
</dbReference>
<dbReference type="SUPFAM" id="SSF53098">
    <property type="entry name" value="Ribonuclease H-like"/>
    <property type="match status" value="1"/>
</dbReference>
<comment type="function">
    <text evidence="1">Involved in the transposition of the insertion sequence.</text>
</comment>
<evidence type="ECO:0000313" key="4">
    <source>
        <dbReference type="Proteomes" id="UP000658225"/>
    </source>
</evidence>
<dbReference type="InterPro" id="IPR012337">
    <property type="entry name" value="RNaseH-like_sf"/>
</dbReference>
<dbReference type="InterPro" id="IPR025948">
    <property type="entry name" value="HTH-like_dom"/>
</dbReference>
<comment type="caution">
    <text evidence="3">The sequence shown here is derived from an EMBL/GenBank/DDBJ whole genome shotgun (WGS) entry which is preliminary data.</text>
</comment>
<dbReference type="GO" id="GO:0015074">
    <property type="term" value="P:DNA integration"/>
    <property type="evidence" value="ECO:0007669"/>
    <property type="project" value="InterPro"/>
</dbReference>
<dbReference type="Pfam" id="PF13333">
    <property type="entry name" value="rve_2"/>
    <property type="match status" value="1"/>
</dbReference>
<organism evidence="3 4">
    <name type="scientific">Sporosarcina limicola</name>
    <dbReference type="NCBI Taxonomy" id="34101"/>
    <lineage>
        <taxon>Bacteria</taxon>
        <taxon>Bacillati</taxon>
        <taxon>Bacillota</taxon>
        <taxon>Bacilli</taxon>
        <taxon>Bacillales</taxon>
        <taxon>Caryophanaceae</taxon>
        <taxon>Sporosarcina</taxon>
    </lineage>
</organism>
<feature type="domain" description="Integrase catalytic" evidence="2">
    <location>
        <begin position="119"/>
        <end position="272"/>
    </location>
</feature>
<evidence type="ECO:0000259" key="2">
    <source>
        <dbReference type="PROSITE" id="PS50994"/>
    </source>
</evidence>
<name>A0A927R8P4_9BACL</name>
<keyword evidence="4" id="KW-1185">Reference proteome</keyword>
<protein>
    <submittedName>
        <fullName evidence="3">Transposase InsO family protein</fullName>
    </submittedName>
</protein>
<dbReference type="InterPro" id="IPR050900">
    <property type="entry name" value="Transposase_IS3/IS150/IS904"/>
</dbReference>
<proteinExistence type="predicted"/>
<sequence>MIDFIEQEKENQPIQLMCRVLDVPKSTYYQSFKKVKSTYEIENEKILERILVIHMESKQCYGAPKIHILLNKEGFVVSLNRVQRIMKAAGIRSVITKKYRPTKSTGLVVERENILKQDFTTTDINQKWVADITYIHTSNNAWCYLASVLDLHTKKIIGYSFSKSMTVDLVLDALSNAITIQQPDEGLIFHTDLGSQYTSDAFEEAMTDAKMRHSFSRKGCPYDNACIESFHATLKKEEVYRTTYTDYESARLALFHYIESWYNRKRIHGAIQ</sequence>
<gene>
    <name evidence="3" type="ORF">H4683_004368</name>
</gene>
<dbReference type="GO" id="GO:0003676">
    <property type="term" value="F:nucleic acid binding"/>
    <property type="evidence" value="ECO:0007669"/>
    <property type="project" value="InterPro"/>
</dbReference>
<dbReference type="PANTHER" id="PTHR46889">
    <property type="entry name" value="TRANSPOSASE INSF FOR INSERTION SEQUENCE IS3B-RELATED"/>
    <property type="match status" value="1"/>
</dbReference>
<dbReference type="PROSITE" id="PS50994">
    <property type="entry name" value="INTEGRASE"/>
    <property type="match status" value="1"/>
</dbReference>
<dbReference type="Pfam" id="PF00665">
    <property type="entry name" value="rve"/>
    <property type="match status" value="1"/>
</dbReference>
<dbReference type="EMBL" id="JADBEL010000079">
    <property type="protein sequence ID" value="MBE1557219.1"/>
    <property type="molecule type" value="Genomic_DNA"/>
</dbReference>
<accession>A0A927R8P4</accession>
<dbReference type="Pfam" id="PF13276">
    <property type="entry name" value="HTH_21"/>
    <property type="match status" value="1"/>
</dbReference>
<feature type="non-terminal residue" evidence="3">
    <location>
        <position position="272"/>
    </location>
</feature>
<dbReference type="Gene3D" id="3.30.420.10">
    <property type="entry name" value="Ribonuclease H-like superfamily/Ribonuclease H"/>
    <property type="match status" value="1"/>
</dbReference>
<dbReference type="NCBIfam" id="NF033516">
    <property type="entry name" value="transpos_IS3"/>
    <property type="match status" value="1"/>
</dbReference>
<reference evidence="3" key="1">
    <citation type="submission" date="2020-10" db="EMBL/GenBank/DDBJ databases">
        <title>Genomic Encyclopedia of Type Strains, Phase IV (KMG-IV): sequencing the most valuable type-strain genomes for metagenomic binning, comparative biology and taxonomic classification.</title>
        <authorList>
            <person name="Goeker M."/>
        </authorList>
    </citation>
    <scope>NUCLEOTIDE SEQUENCE</scope>
    <source>
        <strain evidence="3">DSM 13886</strain>
    </source>
</reference>
<evidence type="ECO:0000313" key="3">
    <source>
        <dbReference type="EMBL" id="MBE1557219.1"/>
    </source>
</evidence>
<dbReference type="InterPro" id="IPR001584">
    <property type="entry name" value="Integrase_cat-core"/>
</dbReference>
<dbReference type="InterPro" id="IPR036397">
    <property type="entry name" value="RNaseH_sf"/>
</dbReference>
<dbReference type="Proteomes" id="UP000658225">
    <property type="component" value="Unassembled WGS sequence"/>
</dbReference>
<dbReference type="AlphaFoldDB" id="A0A927R8P4"/>